<name>A0A356L9W8_9BURK</name>
<gene>
    <name evidence="2" type="ORF">DD666_00055</name>
</gene>
<dbReference type="Proteomes" id="UP000264036">
    <property type="component" value="Unassembled WGS sequence"/>
</dbReference>
<evidence type="ECO:0000313" key="2">
    <source>
        <dbReference type="EMBL" id="HBP27793.1"/>
    </source>
</evidence>
<comment type="caution">
    <text evidence="2">The sequence shown here is derived from an EMBL/GenBank/DDBJ whole genome shotgun (WGS) entry which is preliminary data.</text>
</comment>
<proteinExistence type="predicted"/>
<accession>A0A356L9W8</accession>
<dbReference type="InterPro" id="IPR005303">
    <property type="entry name" value="MOCOS_middle"/>
</dbReference>
<sequence length="124" mass="13969">MTTSDFQPIYQCPAIAGPVKPAAQLRWLLVDEQSQALGRDDPALKQIELSIRFDYLVIRAPGMLRLDIPVDVLEDDEDAFEEAQLDGRALRVVSEGQLADAWFSKLLERPIRLVKLHPDEDLTA</sequence>
<reference evidence="2 3" key="1">
    <citation type="journal article" date="2018" name="Nat. Biotechnol.">
        <title>A standardized bacterial taxonomy based on genome phylogeny substantially revises the tree of life.</title>
        <authorList>
            <person name="Parks D.H."/>
            <person name="Chuvochina M."/>
            <person name="Waite D.W."/>
            <person name="Rinke C."/>
            <person name="Skarshewski A."/>
            <person name="Chaumeil P.A."/>
            <person name="Hugenholtz P."/>
        </authorList>
    </citation>
    <scope>NUCLEOTIDE SEQUENCE [LARGE SCALE GENOMIC DNA]</scope>
    <source>
        <strain evidence="2">UBA10707</strain>
    </source>
</reference>
<dbReference type="AlphaFoldDB" id="A0A356L9W8"/>
<dbReference type="EMBL" id="DOEK01000001">
    <property type="protein sequence ID" value="HBP27793.1"/>
    <property type="molecule type" value="Genomic_DNA"/>
</dbReference>
<feature type="domain" description="Molybdenum cofactor sulfurase middle" evidence="1">
    <location>
        <begin position="26"/>
        <end position="110"/>
    </location>
</feature>
<evidence type="ECO:0000259" key="1">
    <source>
        <dbReference type="Pfam" id="PF03476"/>
    </source>
</evidence>
<dbReference type="SUPFAM" id="SSF141673">
    <property type="entry name" value="MOSC N-terminal domain-like"/>
    <property type="match status" value="1"/>
</dbReference>
<protein>
    <recommendedName>
        <fullName evidence="1">Molybdenum cofactor sulfurase middle domain-containing protein</fullName>
    </recommendedName>
</protein>
<dbReference type="Pfam" id="PF03476">
    <property type="entry name" value="MOSC_N"/>
    <property type="match status" value="1"/>
</dbReference>
<organism evidence="2 3">
    <name type="scientific">Advenella kashmirensis</name>
    <dbReference type="NCBI Taxonomy" id="310575"/>
    <lineage>
        <taxon>Bacteria</taxon>
        <taxon>Pseudomonadati</taxon>
        <taxon>Pseudomonadota</taxon>
        <taxon>Betaproteobacteria</taxon>
        <taxon>Burkholderiales</taxon>
        <taxon>Alcaligenaceae</taxon>
    </lineage>
</organism>
<evidence type="ECO:0000313" key="3">
    <source>
        <dbReference type="Proteomes" id="UP000264036"/>
    </source>
</evidence>